<proteinExistence type="predicted"/>
<dbReference type="Proteomes" id="UP000735302">
    <property type="component" value="Unassembled WGS sequence"/>
</dbReference>
<name>A0AAV4D4N6_9GAST</name>
<organism evidence="1 2">
    <name type="scientific">Plakobranchus ocellatus</name>
    <dbReference type="NCBI Taxonomy" id="259542"/>
    <lineage>
        <taxon>Eukaryota</taxon>
        <taxon>Metazoa</taxon>
        <taxon>Spiralia</taxon>
        <taxon>Lophotrochozoa</taxon>
        <taxon>Mollusca</taxon>
        <taxon>Gastropoda</taxon>
        <taxon>Heterobranchia</taxon>
        <taxon>Euthyneura</taxon>
        <taxon>Panpulmonata</taxon>
        <taxon>Sacoglossa</taxon>
        <taxon>Placobranchoidea</taxon>
        <taxon>Plakobranchidae</taxon>
        <taxon>Plakobranchus</taxon>
    </lineage>
</organism>
<evidence type="ECO:0000313" key="2">
    <source>
        <dbReference type="Proteomes" id="UP000735302"/>
    </source>
</evidence>
<evidence type="ECO:0000313" key="1">
    <source>
        <dbReference type="EMBL" id="GFO38955.1"/>
    </source>
</evidence>
<dbReference type="EMBL" id="BLXT01007365">
    <property type="protein sequence ID" value="GFO38955.1"/>
    <property type="molecule type" value="Genomic_DNA"/>
</dbReference>
<sequence length="121" mass="13614">MILDRLRVSGQLDLSTEVSLQIIGRVRYPLCLKHRRKKHNNDVESVNRLDQQAGRMDSAARDMRKYENPTVWSSIALILSKHRAFVDVGSTVISVPALRSVGTILSRVRAPQSAPRPDGRL</sequence>
<keyword evidence="2" id="KW-1185">Reference proteome</keyword>
<reference evidence="1 2" key="1">
    <citation type="journal article" date="2021" name="Elife">
        <title>Chloroplast acquisition without the gene transfer in kleptoplastic sea slugs, Plakobranchus ocellatus.</title>
        <authorList>
            <person name="Maeda T."/>
            <person name="Takahashi S."/>
            <person name="Yoshida T."/>
            <person name="Shimamura S."/>
            <person name="Takaki Y."/>
            <person name="Nagai Y."/>
            <person name="Toyoda A."/>
            <person name="Suzuki Y."/>
            <person name="Arimoto A."/>
            <person name="Ishii H."/>
            <person name="Satoh N."/>
            <person name="Nishiyama T."/>
            <person name="Hasebe M."/>
            <person name="Maruyama T."/>
            <person name="Minagawa J."/>
            <person name="Obokata J."/>
            <person name="Shigenobu S."/>
        </authorList>
    </citation>
    <scope>NUCLEOTIDE SEQUENCE [LARGE SCALE GENOMIC DNA]</scope>
</reference>
<comment type="caution">
    <text evidence="1">The sequence shown here is derived from an EMBL/GenBank/DDBJ whole genome shotgun (WGS) entry which is preliminary data.</text>
</comment>
<accession>A0AAV4D4N6</accession>
<gene>
    <name evidence="1" type="ORF">PoB_006546000</name>
</gene>
<protein>
    <submittedName>
        <fullName evidence="1">Uncharacterized protein</fullName>
    </submittedName>
</protein>
<dbReference type="AlphaFoldDB" id="A0AAV4D4N6"/>